<feature type="domain" description="Beta-ketoacyl-[acyl-carrier-protein] synthase III C-terminal" evidence="3">
    <location>
        <begin position="242"/>
        <end position="328"/>
    </location>
</feature>
<keyword evidence="1" id="KW-0808">Transferase</keyword>
<dbReference type="Pfam" id="PF08541">
    <property type="entry name" value="ACP_syn_III_C"/>
    <property type="match status" value="1"/>
</dbReference>
<dbReference type="RefSeq" id="WP_088872670.1">
    <property type="nucleotide sequence ID" value="NZ_CP022111.1"/>
</dbReference>
<dbReference type="EMBL" id="CP022111">
    <property type="protein sequence ID" value="ASG22032.1"/>
    <property type="molecule type" value="Genomic_DNA"/>
</dbReference>
<dbReference type="GO" id="GO:0004315">
    <property type="term" value="F:3-oxoacyl-[acyl-carrier-protein] synthase activity"/>
    <property type="evidence" value="ECO:0007669"/>
    <property type="project" value="InterPro"/>
</dbReference>
<dbReference type="Pfam" id="PF08545">
    <property type="entry name" value="ACP_syn_III"/>
    <property type="match status" value="1"/>
</dbReference>
<dbReference type="InterPro" id="IPR013751">
    <property type="entry name" value="ACP_syn_III_N"/>
</dbReference>
<reference evidence="5 6" key="1">
    <citation type="submission" date="2017-06" db="EMBL/GenBank/DDBJ databases">
        <title>Complete genome sequence of Nitrospirillum amazonense strain CBAmC, an endophytic nitrogen-fixing and plant growth-promoting bacterium, isolated from sugarcane.</title>
        <authorList>
            <person name="Schwab S."/>
            <person name="dos Santos Teixeira K.R."/>
            <person name="Simoes Araujo J.L."/>
            <person name="Soares Vidal M."/>
            <person name="Borges de Freitas H.R."/>
            <person name="Rivello Crivelaro A.L."/>
            <person name="Bueno de Camargo Nunes A."/>
            <person name="dos Santos C.M."/>
            <person name="Palmeira da Silva Rosa D."/>
            <person name="da Silva Padilha D."/>
            <person name="da Silva E."/>
            <person name="Araujo Terra L."/>
            <person name="Soares Mendes V."/>
            <person name="Farinelli L."/>
            <person name="Magalhaes Cruz L."/>
            <person name="Baldani J.I."/>
        </authorList>
    </citation>
    <scope>NUCLEOTIDE SEQUENCE [LARGE SCALE GENOMIC DNA]</scope>
    <source>
        <strain evidence="5 6">CBAmC</strain>
    </source>
</reference>
<dbReference type="GO" id="GO:0044550">
    <property type="term" value="P:secondary metabolite biosynthetic process"/>
    <property type="evidence" value="ECO:0007669"/>
    <property type="project" value="TreeGrafter"/>
</dbReference>
<dbReference type="KEGG" id="nao:Y958_13645"/>
<dbReference type="Proteomes" id="UP000197153">
    <property type="component" value="Chromosome 2"/>
</dbReference>
<accession>A0A248JTH1</accession>
<dbReference type="InterPro" id="IPR016039">
    <property type="entry name" value="Thiolase-like"/>
</dbReference>
<organism evidence="5 6">
    <name type="scientific">Nitrospirillum viridazoti CBAmc</name>
    <dbReference type="NCBI Taxonomy" id="1441467"/>
    <lineage>
        <taxon>Bacteria</taxon>
        <taxon>Pseudomonadati</taxon>
        <taxon>Pseudomonadota</taxon>
        <taxon>Alphaproteobacteria</taxon>
        <taxon>Rhodospirillales</taxon>
        <taxon>Azospirillaceae</taxon>
        <taxon>Nitrospirillum</taxon>
        <taxon>Nitrospirillum viridazoti</taxon>
    </lineage>
</organism>
<evidence type="ECO:0000256" key="2">
    <source>
        <dbReference type="ARBA" id="ARBA00023315"/>
    </source>
</evidence>
<evidence type="ECO:0000259" key="4">
    <source>
        <dbReference type="Pfam" id="PF08545"/>
    </source>
</evidence>
<sequence length="344" mass="35071">MALARLNGVAVRGIVSALPARVEDTADLAARFGEEAARRLATATGIHARHLAAPGQCTSDLAVPAAQALLDGLGWPADSVDLLVFVSQTHDQVLPATACLVQRRLGLSKSAAAFDLSLGCSGYVYGLWAAGSALASLLPRADGRPARALLLAGDTTSHILDPDDRAVAPLFGDAAAATALEIDAAAPPMIVDVGTDGAGAPYLMAAGGAMRAPDQPPRLFMDGTQVFAFTLREVPGAIAATLAAAGWTAADVDRFVLHQANEMMLRRLGHKIGATDEQLVLALARHGNTSSASVPLALTDAVAASLKAGALRVLLSGFGVGWSWATVAATLGPLAVCETIVLPA</sequence>
<feature type="domain" description="Beta-ketoacyl-[acyl-carrier-protein] synthase III N-terminal" evidence="4">
    <location>
        <begin position="114"/>
        <end position="185"/>
    </location>
</feature>
<dbReference type="PANTHER" id="PTHR34069:SF2">
    <property type="entry name" value="BETA-KETOACYL-[ACYL-CARRIER-PROTEIN] SYNTHASE III"/>
    <property type="match status" value="1"/>
</dbReference>
<keyword evidence="2" id="KW-0012">Acyltransferase</keyword>
<protein>
    <submittedName>
        <fullName evidence="5">3-oxoacyl-ACP synthase</fullName>
    </submittedName>
</protein>
<evidence type="ECO:0000313" key="5">
    <source>
        <dbReference type="EMBL" id="ASG22032.1"/>
    </source>
</evidence>
<dbReference type="Gene3D" id="3.40.47.10">
    <property type="match status" value="1"/>
</dbReference>
<dbReference type="CDD" id="cd00830">
    <property type="entry name" value="KAS_III"/>
    <property type="match status" value="1"/>
</dbReference>
<proteinExistence type="predicted"/>
<dbReference type="InterPro" id="IPR013747">
    <property type="entry name" value="ACP_syn_III_C"/>
</dbReference>
<name>A0A248JTH1_9PROT</name>
<evidence type="ECO:0000313" key="6">
    <source>
        <dbReference type="Proteomes" id="UP000197153"/>
    </source>
</evidence>
<dbReference type="SUPFAM" id="SSF53901">
    <property type="entry name" value="Thiolase-like"/>
    <property type="match status" value="1"/>
</dbReference>
<dbReference type="GO" id="GO:0006633">
    <property type="term" value="P:fatty acid biosynthetic process"/>
    <property type="evidence" value="ECO:0007669"/>
    <property type="project" value="InterPro"/>
</dbReference>
<dbReference type="AlphaFoldDB" id="A0A248JTH1"/>
<keyword evidence="6" id="KW-1185">Reference proteome</keyword>
<evidence type="ECO:0000259" key="3">
    <source>
        <dbReference type="Pfam" id="PF08541"/>
    </source>
</evidence>
<evidence type="ECO:0000256" key="1">
    <source>
        <dbReference type="ARBA" id="ARBA00022679"/>
    </source>
</evidence>
<gene>
    <name evidence="5" type="ORF">Y958_13645</name>
</gene>
<dbReference type="PANTHER" id="PTHR34069">
    <property type="entry name" value="3-OXOACYL-[ACYL-CARRIER-PROTEIN] SYNTHASE 3"/>
    <property type="match status" value="1"/>
</dbReference>